<evidence type="ECO:0000313" key="2">
    <source>
        <dbReference type="Proteomes" id="UP000499080"/>
    </source>
</evidence>
<keyword evidence="2" id="KW-1185">Reference proteome</keyword>
<accession>A0A4Y2VUN9</accession>
<organism evidence="1 2">
    <name type="scientific">Araneus ventricosus</name>
    <name type="common">Orbweaver spider</name>
    <name type="synonym">Epeira ventricosa</name>
    <dbReference type="NCBI Taxonomy" id="182803"/>
    <lineage>
        <taxon>Eukaryota</taxon>
        <taxon>Metazoa</taxon>
        <taxon>Ecdysozoa</taxon>
        <taxon>Arthropoda</taxon>
        <taxon>Chelicerata</taxon>
        <taxon>Arachnida</taxon>
        <taxon>Araneae</taxon>
        <taxon>Araneomorphae</taxon>
        <taxon>Entelegynae</taxon>
        <taxon>Araneoidea</taxon>
        <taxon>Araneidae</taxon>
        <taxon>Araneus</taxon>
    </lineage>
</organism>
<feature type="non-terminal residue" evidence="1">
    <location>
        <position position="1"/>
    </location>
</feature>
<reference evidence="1 2" key="1">
    <citation type="journal article" date="2019" name="Sci. Rep.">
        <title>Orb-weaving spider Araneus ventricosus genome elucidates the spidroin gene catalogue.</title>
        <authorList>
            <person name="Kono N."/>
            <person name="Nakamura H."/>
            <person name="Ohtoshi R."/>
            <person name="Moran D.A.P."/>
            <person name="Shinohara A."/>
            <person name="Yoshida Y."/>
            <person name="Fujiwara M."/>
            <person name="Mori M."/>
            <person name="Tomita M."/>
            <person name="Arakawa K."/>
        </authorList>
    </citation>
    <scope>NUCLEOTIDE SEQUENCE [LARGE SCALE GENOMIC DNA]</scope>
</reference>
<dbReference type="Proteomes" id="UP000499080">
    <property type="component" value="Unassembled WGS sequence"/>
</dbReference>
<name>A0A4Y2VUN9_ARAVE</name>
<dbReference type="AlphaFoldDB" id="A0A4Y2VUN9"/>
<comment type="caution">
    <text evidence="1">The sequence shown here is derived from an EMBL/GenBank/DDBJ whole genome shotgun (WGS) entry which is preliminary data.</text>
</comment>
<gene>
    <name evidence="1" type="ORF">AVEN_272517_1</name>
</gene>
<evidence type="ECO:0000313" key="1">
    <source>
        <dbReference type="EMBL" id="GBO27600.1"/>
    </source>
</evidence>
<proteinExistence type="predicted"/>
<sequence length="58" mass="6868">RPARSTRRLLSGTFCPMKDDQYRVSNRFRSFRCYRDENIATIVRRHLSNKGIHSAKTP</sequence>
<protein>
    <submittedName>
        <fullName evidence="1">Uncharacterized protein</fullName>
    </submittedName>
</protein>
<dbReference type="EMBL" id="BGPR01050619">
    <property type="protein sequence ID" value="GBO27600.1"/>
    <property type="molecule type" value="Genomic_DNA"/>
</dbReference>